<dbReference type="PANTHER" id="PTHR45569">
    <property type="entry name" value="SENSOR PROTEIN KDPD"/>
    <property type="match status" value="1"/>
</dbReference>
<dbReference type="PANTHER" id="PTHR45569:SF1">
    <property type="entry name" value="SENSOR PROTEIN KDPD"/>
    <property type="match status" value="1"/>
</dbReference>
<protein>
    <submittedName>
        <fullName evidence="3">Sensor protein KdpD</fullName>
        <ecNumber evidence="3">2.7.13.3</ecNumber>
    </submittedName>
</protein>
<dbReference type="InterPro" id="IPR003661">
    <property type="entry name" value="HisK_dim/P_dom"/>
</dbReference>
<dbReference type="InterPro" id="IPR036097">
    <property type="entry name" value="HisK_dim/P_sf"/>
</dbReference>
<dbReference type="GO" id="GO:0005886">
    <property type="term" value="C:plasma membrane"/>
    <property type="evidence" value="ECO:0007669"/>
    <property type="project" value="TreeGrafter"/>
</dbReference>
<dbReference type="EC" id="2.7.13.3" evidence="3"/>
<comment type="caution">
    <text evidence="3">The sequence shown here is derived from an EMBL/GenBank/DDBJ whole genome shotgun (WGS) entry which is preliminary data.</text>
</comment>
<organism evidence="3">
    <name type="scientific">mine drainage metagenome</name>
    <dbReference type="NCBI Taxonomy" id="410659"/>
    <lineage>
        <taxon>unclassified sequences</taxon>
        <taxon>metagenomes</taxon>
        <taxon>ecological metagenomes</taxon>
    </lineage>
</organism>
<dbReference type="SUPFAM" id="SSF47384">
    <property type="entry name" value="Homodimeric domain of signal transducing histidine kinase"/>
    <property type="match status" value="1"/>
</dbReference>
<dbReference type="AlphaFoldDB" id="A0A1J5RBU3"/>
<proteinExistence type="predicted"/>
<dbReference type="GO" id="GO:0000155">
    <property type="term" value="F:phosphorelay sensor kinase activity"/>
    <property type="evidence" value="ECO:0007669"/>
    <property type="project" value="InterPro"/>
</dbReference>
<sequence>MSRDLASALTVEQVVETGFREVGSAFRARAMMFLLGADDSSTRHRKGSRSMPTPRLPAGASSMAKPLLYLPLKAPMRVRGVLVLRPERARAVQIPEQRRLLETFTTQIAIALERIHFVTVAQDTLLAMEAERLRNSVQASLSHDLRTPLTSLIGATLARPRRLRVFALPASMERGSRDRALGAKRRAGQGRRA</sequence>
<dbReference type="InterPro" id="IPR052023">
    <property type="entry name" value="Histidine_kinase_KdpD"/>
</dbReference>
<reference evidence="3" key="1">
    <citation type="submission" date="2016-10" db="EMBL/GenBank/DDBJ databases">
        <title>Sequence of Gallionella enrichment culture.</title>
        <authorList>
            <person name="Poehlein A."/>
            <person name="Muehling M."/>
            <person name="Daniel R."/>
        </authorList>
    </citation>
    <scope>NUCLEOTIDE SEQUENCE</scope>
</reference>
<keyword evidence="3" id="KW-0808">Transferase</keyword>
<dbReference type="EMBL" id="MLJW01000324">
    <property type="protein sequence ID" value="OIQ89588.1"/>
    <property type="molecule type" value="Genomic_DNA"/>
</dbReference>
<dbReference type="SUPFAM" id="SSF55781">
    <property type="entry name" value="GAF domain-like"/>
    <property type="match status" value="1"/>
</dbReference>
<dbReference type="Gene3D" id="3.30.450.40">
    <property type="match status" value="1"/>
</dbReference>
<evidence type="ECO:0000256" key="1">
    <source>
        <dbReference type="SAM" id="MobiDB-lite"/>
    </source>
</evidence>
<evidence type="ECO:0000259" key="2">
    <source>
        <dbReference type="Pfam" id="PF13492"/>
    </source>
</evidence>
<dbReference type="InterPro" id="IPR029016">
    <property type="entry name" value="GAF-like_dom_sf"/>
</dbReference>
<gene>
    <name evidence="3" type="primary">kdpD_12</name>
    <name evidence="3" type="ORF">GALL_285150</name>
</gene>
<dbReference type="CDD" id="cd00082">
    <property type="entry name" value="HisKA"/>
    <property type="match status" value="1"/>
</dbReference>
<dbReference type="Gene3D" id="1.10.287.130">
    <property type="match status" value="1"/>
</dbReference>
<dbReference type="Pfam" id="PF13492">
    <property type="entry name" value="GAF_3"/>
    <property type="match status" value="1"/>
</dbReference>
<feature type="region of interest" description="Disordered" evidence="1">
    <location>
        <begin position="40"/>
        <end position="59"/>
    </location>
</feature>
<name>A0A1J5RBU3_9ZZZZ</name>
<evidence type="ECO:0000313" key="3">
    <source>
        <dbReference type="EMBL" id="OIQ89588.1"/>
    </source>
</evidence>
<accession>A0A1J5RBU3</accession>
<feature type="domain" description="GAF" evidence="2">
    <location>
        <begin position="65"/>
        <end position="114"/>
    </location>
</feature>
<dbReference type="InterPro" id="IPR003018">
    <property type="entry name" value="GAF"/>
</dbReference>